<evidence type="ECO:0000256" key="1">
    <source>
        <dbReference type="SAM" id="Phobius"/>
    </source>
</evidence>
<name>A0A813LPP0_POLGL</name>
<organism evidence="2 3">
    <name type="scientific">Polarella glacialis</name>
    <name type="common">Dinoflagellate</name>
    <dbReference type="NCBI Taxonomy" id="89957"/>
    <lineage>
        <taxon>Eukaryota</taxon>
        <taxon>Sar</taxon>
        <taxon>Alveolata</taxon>
        <taxon>Dinophyceae</taxon>
        <taxon>Suessiales</taxon>
        <taxon>Suessiaceae</taxon>
        <taxon>Polarella</taxon>
    </lineage>
</organism>
<keyword evidence="1" id="KW-1133">Transmembrane helix</keyword>
<dbReference type="Proteomes" id="UP000626109">
    <property type="component" value="Unassembled WGS sequence"/>
</dbReference>
<protein>
    <submittedName>
        <fullName evidence="2">Uncharacterized protein</fullName>
    </submittedName>
</protein>
<comment type="caution">
    <text evidence="2">The sequence shown here is derived from an EMBL/GenBank/DDBJ whole genome shotgun (WGS) entry which is preliminary data.</text>
</comment>
<feature type="transmembrane region" description="Helical" evidence="1">
    <location>
        <begin position="78"/>
        <end position="98"/>
    </location>
</feature>
<feature type="transmembrane region" description="Helical" evidence="1">
    <location>
        <begin position="21"/>
        <end position="41"/>
    </location>
</feature>
<feature type="transmembrane region" description="Helical" evidence="1">
    <location>
        <begin position="47"/>
        <end position="66"/>
    </location>
</feature>
<accession>A0A813LPP0</accession>
<gene>
    <name evidence="2" type="ORF">PGLA2088_LOCUS48921</name>
</gene>
<evidence type="ECO:0000313" key="3">
    <source>
        <dbReference type="Proteomes" id="UP000626109"/>
    </source>
</evidence>
<reference evidence="2" key="1">
    <citation type="submission" date="2021-02" db="EMBL/GenBank/DDBJ databases">
        <authorList>
            <person name="Dougan E. K."/>
            <person name="Rhodes N."/>
            <person name="Thang M."/>
            <person name="Chan C."/>
        </authorList>
    </citation>
    <scope>NUCLEOTIDE SEQUENCE</scope>
</reference>
<keyword evidence="1" id="KW-0472">Membrane</keyword>
<sequence length="105" mass="10668">MRFFVARRTIAGDAPGTIGRVLLLGVLVGSATALAALPLSLATVLGIVSSICASMIIYILPAIVDLRVQLPGRFRKACSVLSLAVGAFVLLAGLYANVTGVAVGS</sequence>
<keyword evidence="1" id="KW-0812">Transmembrane</keyword>
<dbReference type="AlphaFoldDB" id="A0A813LPP0"/>
<dbReference type="EMBL" id="CAJNNW010036822">
    <property type="protein sequence ID" value="CAE8737816.1"/>
    <property type="molecule type" value="Genomic_DNA"/>
</dbReference>
<evidence type="ECO:0000313" key="2">
    <source>
        <dbReference type="EMBL" id="CAE8737816.1"/>
    </source>
</evidence>
<proteinExistence type="predicted"/>